<dbReference type="AlphaFoldDB" id="A0A853F1Y1"/>
<dbReference type="InterPro" id="IPR014555">
    <property type="entry name" value="RecF-like"/>
</dbReference>
<dbReference type="EMBL" id="JACCHT010000001">
    <property type="protein sequence ID" value="NYT27556.1"/>
    <property type="molecule type" value="Genomic_DNA"/>
</dbReference>
<evidence type="ECO:0000259" key="1">
    <source>
        <dbReference type="Pfam" id="PF13304"/>
    </source>
</evidence>
<name>A0A853F1Y1_9GAMM</name>
<dbReference type="PIRSF" id="PIRSF029347">
    <property type="entry name" value="RecF"/>
    <property type="match status" value="1"/>
</dbReference>
<dbReference type="SUPFAM" id="SSF52540">
    <property type="entry name" value="P-loop containing nucleoside triphosphate hydrolases"/>
    <property type="match status" value="1"/>
</dbReference>
<protein>
    <submittedName>
        <fullName evidence="2">AAA family ATPase</fullName>
    </submittedName>
</protein>
<organism evidence="2 3">
    <name type="scientific">Candidatus Thiodubiliella endoseptemdiera</name>
    <dbReference type="NCBI Taxonomy" id="2738886"/>
    <lineage>
        <taxon>Bacteria</taxon>
        <taxon>Pseudomonadati</taxon>
        <taxon>Pseudomonadota</taxon>
        <taxon>Gammaproteobacteria</taxon>
        <taxon>Candidatus Pseudothioglobaceae</taxon>
        <taxon>Candidatus Thiodubiliella</taxon>
    </lineage>
</organism>
<accession>A0A853F1Y1</accession>
<evidence type="ECO:0000313" key="3">
    <source>
        <dbReference type="Proteomes" id="UP000568751"/>
    </source>
</evidence>
<dbReference type="Pfam" id="PF13304">
    <property type="entry name" value="AAA_21"/>
    <property type="match status" value="1"/>
</dbReference>
<dbReference type="GO" id="GO:0016887">
    <property type="term" value="F:ATP hydrolysis activity"/>
    <property type="evidence" value="ECO:0007669"/>
    <property type="project" value="InterPro"/>
</dbReference>
<dbReference type="GO" id="GO:0006302">
    <property type="term" value="P:double-strand break repair"/>
    <property type="evidence" value="ECO:0007669"/>
    <property type="project" value="TreeGrafter"/>
</dbReference>
<proteinExistence type="predicted"/>
<dbReference type="GO" id="GO:0000731">
    <property type="term" value="P:DNA synthesis involved in DNA repair"/>
    <property type="evidence" value="ECO:0007669"/>
    <property type="project" value="TreeGrafter"/>
</dbReference>
<dbReference type="PANTHER" id="PTHR32182">
    <property type="entry name" value="DNA REPLICATION AND REPAIR PROTEIN RECF"/>
    <property type="match status" value="1"/>
</dbReference>
<dbReference type="Gene3D" id="3.40.50.300">
    <property type="entry name" value="P-loop containing nucleotide triphosphate hydrolases"/>
    <property type="match status" value="1"/>
</dbReference>
<sequence>MDNLSRIKIKGFKSIKELDLEIKPINVLIGANGSGKSNFISVFRLLENIYNQRLQVYINNSAESFLHFGSQVTEEIIVELILAESDSYANRYYVRLNKKYEDDSLLLAYDDASFHNKQYSKPYDEKITSNSLESNIKNSSSNTINASKKYLNQCKLYHFHDTSEKARFKSYQDIELNKFLDSFASNLAPFLFRLKQEFNDDYQNIVQAVQTVAPYFQDFDFSVKNEKIILRWQHTNDLSNLGFSAQTLSDGTARFICMATLFLQPKDMRPATIVLDEPEIGLHPAALVVLSEIIRTVANDGSQVIISTQSVTLANCFKPDDFIVVDYADGVSNFRRLDDKDQLDLWLKDYQMGDIWNKNLLGGRPW</sequence>
<gene>
    <name evidence="2" type="ORF">H0A76_06450</name>
</gene>
<comment type="caution">
    <text evidence="2">The sequence shown here is derived from an EMBL/GenBank/DDBJ whole genome shotgun (WGS) entry which is preliminary data.</text>
</comment>
<dbReference type="InterPro" id="IPR003959">
    <property type="entry name" value="ATPase_AAA_core"/>
</dbReference>
<evidence type="ECO:0000313" key="2">
    <source>
        <dbReference type="EMBL" id="NYT27556.1"/>
    </source>
</evidence>
<dbReference type="PANTHER" id="PTHR32182:SF22">
    <property type="entry name" value="ATP-DEPENDENT ENDONUCLEASE, OLD FAMILY-RELATED"/>
    <property type="match status" value="1"/>
</dbReference>
<feature type="domain" description="ATPase AAA-type core" evidence="1">
    <location>
        <begin position="25"/>
        <end position="313"/>
    </location>
</feature>
<dbReference type="Proteomes" id="UP000568751">
    <property type="component" value="Unassembled WGS sequence"/>
</dbReference>
<reference evidence="2 3" key="1">
    <citation type="submission" date="2020-05" db="EMBL/GenBank/DDBJ databases">
        <title>Horizontal transmission and recombination maintain forever young bacterial symbiont genomes.</title>
        <authorList>
            <person name="Russell S.L."/>
            <person name="Pepper-Tunick E."/>
            <person name="Svedberg J."/>
            <person name="Byrne A."/>
            <person name="Ruelas Castillo J."/>
            <person name="Vollmers C."/>
            <person name="Beinart R.A."/>
            <person name="Corbett-Detig R."/>
        </authorList>
    </citation>
    <scope>NUCLEOTIDE SEQUENCE [LARGE SCALE GENOMIC DNA]</scope>
    <source>
        <strain evidence="2">455</strain>
    </source>
</reference>
<dbReference type="GO" id="GO:0005524">
    <property type="term" value="F:ATP binding"/>
    <property type="evidence" value="ECO:0007669"/>
    <property type="project" value="InterPro"/>
</dbReference>
<dbReference type="InterPro" id="IPR027417">
    <property type="entry name" value="P-loop_NTPase"/>
</dbReference>